<dbReference type="KEGG" id="dcm:NIES806_27740"/>
<dbReference type="Proteomes" id="UP000218702">
    <property type="component" value="Chromosome"/>
</dbReference>
<keyword evidence="2" id="KW-1185">Reference proteome</keyword>
<dbReference type="AlphaFoldDB" id="A0A1Z4V4T2"/>
<dbReference type="OrthoDB" id="495562at2"/>
<dbReference type="RefSeq" id="WP_096668097.1">
    <property type="nucleotide sequence ID" value="NZ_AP018316.1"/>
</dbReference>
<protein>
    <submittedName>
        <fullName evidence="1">Uncharacterized protein</fullName>
    </submittedName>
</protein>
<evidence type="ECO:0000313" key="1">
    <source>
        <dbReference type="EMBL" id="BAZ86561.1"/>
    </source>
</evidence>
<proteinExistence type="predicted"/>
<accession>A0A1Z4V4T2</accession>
<dbReference type="EMBL" id="AP018316">
    <property type="protein sequence ID" value="BAZ86561.1"/>
    <property type="molecule type" value="Genomic_DNA"/>
</dbReference>
<reference evidence="1 2" key="1">
    <citation type="submission" date="2017-06" db="EMBL/GenBank/DDBJ databases">
        <title>Genome sequencing of cyanobaciteial culture collection at National Institute for Environmental Studies (NIES).</title>
        <authorList>
            <person name="Hirose Y."/>
            <person name="Shimura Y."/>
            <person name="Fujisawa T."/>
            <person name="Nakamura Y."/>
            <person name="Kawachi M."/>
        </authorList>
    </citation>
    <scope>NUCLEOTIDE SEQUENCE [LARGE SCALE GENOMIC DNA]</scope>
    <source>
        <strain evidence="1 2">NIES-806</strain>
    </source>
</reference>
<name>A0A1Z4V4T2_9CYAN</name>
<evidence type="ECO:0000313" key="2">
    <source>
        <dbReference type="Proteomes" id="UP000218702"/>
    </source>
</evidence>
<gene>
    <name evidence="1" type="ORF">NIES806_27740</name>
</gene>
<sequence>MSIIVNTCPCCGGSILRHVRHHEVYWFCLSCRQEVPVLSINGVSSPLSKLETRNQEVSPQTALSS</sequence>
<organism evidence="1 2">
    <name type="scientific">Dolichospermum compactum NIES-806</name>
    <dbReference type="NCBI Taxonomy" id="1973481"/>
    <lineage>
        <taxon>Bacteria</taxon>
        <taxon>Bacillati</taxon>
        <taxon>Cyanobacteriota</taxon>
        <taxon>Cyanophyceae</taxon>
        <taxon>Nostocales</taxon>
        <taxon>Aphanizomenonaceae</taxon>
        <taxon>Dolichospermum</taxon>
        <taxon>Dolichospermum compactum</taxon>
    </lineage>
</organism>